<dbReference type="GO" id="GO:0003714">
    <property type="term" value="F:transcription corepressor activity"/>
    <property type="evidence" value="ECO:0007669"/>
    <property type="project" value="TreeGrafter"/>
</dbReference>
<feature type="region of interest" description="Disordered" evidence="8">
    <location>
        <begin position="586"/>
        <end position="825"/>
    </location>
</feature>
<dbReference type="EMBL" id="JAACFV010000224">
    <property type="protein sequence ID" value="KAF7502734.1"/>
    <property type="molecule type" value="Genomic_DNA"/>
</dbReference>
<dbReference type="InterPro" id="IPR027109">
    <property type="entry name" value="Swc4/Dmap1"/>
</dbReference>
<reference evidence="10" key="1">
    <citation type="submission" date="2020-02" db="EMBL/GenBank/DDBJ databases">
        <authorList>
            <person name="Palmer J.M."/>
        </authorList>
    </citation>
    <scope>NUCLEOTIDE SEQUENCE</scope>
    <source>
        <strain evidence="10">EPUS1.4</strain>
        <tissue evidence="10">Thallus</tissue>
    </source>
</reference>
<feature type="compositionally biased region" description="Acidic residues" evidence="8">
    <location>
        <begin position="747"/>
        <end position="782"/>
    </location>
</feature>
<name>A0A8H7DX89_9EURO</name>
<feature type="region of interest" description="Disordered" evidence="8">
    <location>
        <begin position="1"/>
        <end position="31"/>
    </location>
</feature>
<comment type="caution">
    <text evidence="10">The sequence shown here is derived from an EMBL/GenBank/DDBJ whole genome shotgun (WGS) entry which is preliminary data.</text>
</comment>
<keyword evidence="4" id="KW-0156">Chromatin regulator</keyword>
<dbReference type="OrthoDB" id="19740at2759"/>
<evidence type="ECO:0000313" key="10">
    <source>
        <dbReference type="EMBL" id="KAF7502734.1"/>
    </source>
</evidence>
<feature type="region of interest" description="Disordered" evidence="8">
    <location>
        <begin position="218"/>
        <end position="270"/>
    </location>
</feature>
<dbReference type="GO" id="GO:0006281">
    <property type="term" value="P:DNA repair"/>
    <property type="evidence" value="ECO:0007669"/>
    <property type="project" value="InterPro"/>
</dbReference>
<feature type="compositionally biased region" description="Polar residues" evidence="8">
    <location>
        <begin position="803"/>
        <end position="816"/>
    </location>
</feature>
<feature type="compositionally biased region" description="Polar residues" evidence="8">
    <location>
        <begin position="245"/>
        <end position="263"/>
    </location>
</feature>
<evidence type="ECO:0000256" key="2">
    <source>
        <dbReference type="ARBA" id="ARBA00006918"/>
    </source>
</evidence>
<evidence type="ECO:0000256" key="6">
    <source>
        <dbReference type="ARBA" id="ARBA00023163"/>
    </source>
</evidence>
<feature type="compositionally biased region" description="Basic and acidic residues" evidence="8">
    <location>
        <begin position="586"/>
        <end position="620"/>
    </location>
</feature>
<feature type="compositionally biased region" description="Acidic residues" evidence="8">
    <location>
        <begin position="635"/>
        <end position="653"/>
    </location>
</feature>
<proteinExistence type="inferred from homology"/>
<evidence type="ECO:0000256" key="3">
    <source>
        <dbReference type="ARBA" id="ARBA00019132"/>
    </source>
</evidence>
<evidence type="ECO:0000256" key="1">
    <source>
        <dbReference type="ARBA" id="ARBA00004123"/>
    </source>
</evidence>
<dbReference type="InterPro" id="IPR032563">
    <property type="entry name" value="DAMP1_SANT-like"/>
</dbReference>
<protein>
    <recommendedName>
        <fullName evidence="3">SWR1-complex protein 4</fullName>
    </recommendedName>
</protein>
<dbReference type="Proteomes" id="UP000606974">
    <property type="component" value="Unassembled WGS sequence"/>
</dbReference>
<evidence type="ECO:0000256" key="4">
    <source>
        <dbReference type="ARBA" id="ARBA00022853"/>
    </source>
</evidence>
<dbReference type="PANTHER" id="PTHR12855">
    <property type="entry name" value="DNA METHYLTRANSFERASE 1-ASSOCIATED PROTEIN 1 FAMILY MEMBER"/>
    <property type="match status" value="1"/>
</dbReference>
<feature type="region of interest" description="Disordered" evidence="8">
    <location>
        <begin position="405"/>
        <end position="482"/>
    </location>
</feature>
<evidence type="ECO:0000313" key="11">
    <source>
        <dbReference type="Proteomes" id="UP000606974"/>
    </source>
</evidence>
<feature type="compositionally biased region" description="Basic and acidic residues" evidence="8">
    <location>
        <begin position="1"/>
        <end position="11"/>
    </location>
</feature>
<keyword evidence="11" id="KW-1185">Reference proteome</keyword>
<gene>
    <name evidence="10" type="ORF">GJ744_005215</name>
</gene>
<evidence type="ECO:0000256" key="7">
    <source>
        <dbReference type="ARBA" id="ARBA00023242"/>
    </source>
</evidence>
<keyword evidence="7" id="KW-0539">Nucleus</keyword>
<sequence>MATAGDIREIMDIPQDGPPKPAPKKVRVDPGPRLTGFQREVQSLMSDSHNVPPIPIVDNSRYKAKPTYAPRAFKTRKWEERRFVNGARTDGLELRHWKHAVSVGAGKRLLEASANGTNVIPDGGSQTMGQPTPGNEENVGTQPTTAIRYEDEFPMEKFNVKVSVPSYTPEQYEAHFKSEEWTKEETDYLMDLCRDYDMRWIVVADRYEPIEIPISPQRAAARKSKNLGDSQTYGEASSDAMAIDHSSTPAGNSTSDNKNPTTTEETKPFYPPRTLESLKARYYTIASKMLSITTPPDTMTPSEFGLWEKMKNFDSRTEGLRKNLAEKLFLRTKEEADEERSLLEELARITKNEEEFLKMRKDLYQRLETPVLSRRAEDQGTAALYQSSQGLGHLLSNLLNREKRFKRPGMIDTGRANSTQDGNGEAERGTAGTATDRPRKQTWEKGQHPNQYTARRNTMDSESVNGDAPKKTGSMAQTPNVRNLTPAEEAKYGVAHPQERITSGVQFRHEKASKVVLSKSAAQMAKIQAALVELGIPVRLLMPTERVCREYERLVADIVLLLDARRGVERVSSEVKVLEESRRMRLGLPKEDQDGADGGDKVDVDQDGKAQHNGERKQDSVQEEQNANFQPDAGAEAEDSDGNADVAQEGDEDVVTKRTEVNPENEKSGNNMGAEDNRDDDEDDEGSSEAEAAEADENASESEAEAENNDGDGDAEVEAQEDDNEEEEEGEEDDEEEDERAASPSPDNDEKEAEEEDEASEAESDAPEADQAVGEDEAEEGQSEEKTQQPPAVPARLHKRSASVISDGSRAGSNRSGVGRKKGRR</sequence>
<feature type="compositionally biased region" description="Basic and acidic residues" evidence="8">
    <location>
        <begin position="654"/>
        <end position="667"/>
    </location>
</feature>
<keyword evidence="6" id="KW-0804">Transcription</keyword>
<feature type="compositionally biased region" description="Acidic residues" evidence="8">
    <location>
        <begin position="677"/>
        <end position="739"/>
    </location>
</feature>
<dbReference type="GO" id="GO:0006338">
    <property type="term" value="P:chromatin remodeling"/>
    <property type="evidence" value="ECO:0007669"/>
    <property type="project" value="InterPro"/>
</dbReference>
<dbReference type="AlphaFoldDB" id="A0A8H7DX89"/>
<dbReference type="PANTHER" id="PTHR12855:SF10">
    <property type="entry name" value="DNA METHYLTRANSFERASE 1-ASSOCIATED PROTEIN 1"/>
    <property type="match status" value="1"/>
</dbReference>
<dbReference type="Gene3D" id="1.10.10.60">
    <property type="entry name" value="Homeodomain-like"/>
    <property type="match status" value="1"/>
</dbReference>
<dbReference type="GO" id="GO:0035267">
    <property type="term" value="C:NuA4 histone acetyltransferase complex"/>
    <property type="evidence" value="ECO:0007669"/>
    <property type="project" value="InterPro"/>
</dbReference>
<evidence type="ECO:0000259" key="9">
    <source>
        <dbReference type="Pfam" id="PF16282"/>
    </source>
</evidence>
<feature type="region of interest" description="Disordered" evidence="8">
    <location>
        <begin position="115"/>
        <end position="141"/>
    </location>
</feature>
<comment type="similarity">
    <text evidence="2">Belongs to the SWC4 family.</text>
</comment>
<evidence type="ECO:0000256" key="8">
    <source>
        <dbReference type="SAM" id="MobiDB-lite"/>
    </source>
</evidence>
<feature type="domain" description="DAMP1 SANT/Myb-like" evidence="9">
    <location>
        <begin position="155"/>
        <end position="209"/>
    </location>
</feature>
<keyword evidence="5" id="KW-0805">Transcription regulation</keyword>
<accession>A0A8H7DX89</accession>
<evidence type="ECO:0000256" key="5">
    <source>
        <dbReference type="ARBA" id="ARBA00023015"/>
    </source>
</evidence>
<comment type="subcellular location">
    <subcellularLocation>
        <location evidence="1">Nucleus</location>
    </subcellularLocation>
</comment>
<dbReference type="GO" id="GO:0000122">
    <property type="term" value="P:negative regulation of transcription by RNA polymerase II"/>
    <property type="evidence" value="ECO:0007669"/>
    <property type="project" value="TreeGrafter"/>
</dbReference>
<organism evidence="10 11">
    <name type="scientific">Endocarpon pusillum</name>
    <dbReference type="NCBI Taxonomy" id="364733"/>
    <lineage>
        <taxon>Eukaryota</taxon>
        <taxon>Fungi</taxon>
        <taxon>Dikarya</taxon>
        <taxon>Ascomycota</taxon>
        <taxon>Pezizomycotina</taxon>
        <taxon>Eurotiomycetes</taxon>
        <taxon>Chaetothyriomycetidae</taxon>
        <taxon>Verrucariales</taxon>
        <taxon>Verrucariaceae</taxon>
        <taxon>Endocarpon</taxon>
    </lineage>
</organism>
<feature type="compositionally biased region" description="Polar residues" evidence="8">
    <location>
        <begin position="448"/>
        <end position="464"/>
    </location>
</feature>
<feature type="compositionally biased region" description="Basic and acidic residues" evidence="8">
    <location>
        <begin position="436"/>
        <end position="447"/>
    </location>
</feature>
<dbReference type="GO" id="GO:0000812">
    <property type="term" value="C:Swr1 complex"/>
    <property type="evidence" value="ECO:0007669"/>
    <property type="project" value="TreeGrafter"/>
</dbReference>
<dbReference type="Pfam" id="PF16282">
    <property type="entry name" value="SANT_DAMP1_like"/>
    <property type="match status" value="1"/>
</dbReference>